<dbReference type="HOGENOM" id="CLU_155713_0_0_9"/>
<evidence type="ECO:0000256" key="2">
    <source>
        <dbReference type="ARBA" id="ARBA00022692"/>
    </source>
</evidence>
<dbReference type="InterPro" id="IPR019109">
    <property type="entry name" value="MamF_MmsF"/>
</dbReference>
<dbReference type="RefSeq" id="WP_003336240.1">
    <property type="nucleotide sequence ID" value="NZ_CP007806.1"/>
</dbReference>
<organism evidence="6 7">
    <name type="scientific">Brevibacillus laterosporus LMG 15441</name>
    <dbReference type="NCBI Taxonomy" id="1042163"/>
    <lineage>
        <taxon>Bacteria</taxon>
        <taxon>Bacillati</taxon>
        <taxon>Bacillota</taxon>
        <taxon>Bacilli</taxon>
        <taxon>Bacillales</taxon>
        <taxon>Paenibacillaceae</taxon>
        <taxon>Brevibacillus</taxon>
    </lineage>
</organism>
<feature type="transmembrane region" description="Helical" evidence="5">
    <location>
        <begin position="42"/>
        <end position="64"/>
    </location>
</feature>
<dbReference type="STRING" id="1042163.BRLA_c026210"/>
<keyword evidence="4 5" id="KW-0472">Membrane</keyword>
<protein>
    <recommendedName>
        <fullName evidence="8">DUF4870 domain-containing protein</fullName>
    </recommendedName>
</protein>
<evidence type="ECO:0000256" key="3">
    <source>
        <dbReference type="ARBA" id="ARBA00022989"/>
    </source>
</evidence>
<evidence type="ECO:0008006" key="8">
    <source>
        <dbReference type="Google" id="ProtNLM"/>
    </source>
</evidence>
<name>A0A075RBQ4_BRELA</name>
<dbReference type="EMBL" id="CP007806">
    <property type="protein sequence ID" value="AIG26940.1"/>
    <property type="molecule type" value="Genomic_DNA"/>
</dbReference>
<feature type="transmembrane region" description="Helical" evidence="5">
    <location>
        <begin position="6"/>
        <end position="30"/>
    </location>
</feature>
<sequence>MKGNHILSSLCYLSVFFAPFLLPIIVYFVGDHAVKVHAKKALWTHLIPYVTLVIGLVVSGTIGLNQGTETAVGFSIIATYGITAIVMIYYFIWNIVKGVKVLNEM</sequence>
<dbReference type="eggNOG" id="ENOG5032VBI">
    <property type="taxonomic scope" value="Bacteria"/>
</dbReference>
<dbReference type="KEGG" id="blr:BRLA_c026210"/>
<evidence type="ECO:0000256" key="4">
    <source>
        <dbReference type="ARBA" id="ARBA00023136"/>
    </source>
</evidence>
<dbReference type="Pfam" id="PF09685">
    <property type="entry name" value="MamF_MmsF"/>
    <property type="match status" value="1"/>
</dbReference>
<reference evidence="6 7" key="1">
    <citation type="journal article" date="2011" name="J. Bacteriol.">
        <title>Genome sequence of Brevibacillus laterosporus LMG 15441, a pathogen of invertebrates.</title>
        <authorList>
            <person name="Djukic M."/>
            <person name="Poehlein A."/>
            <person name="Thurmer A."/>
            <person name="Daniel R."/>
        </authorList>
    </citation>
    <scope>NUCLEOTIDE SEQUENCE [LARGE SCALE GENOMIC DNA]</scope>
    <source>
        <strain evidence="6 7">LMG 15441</strain>
    </source>
</reference>
<gene>
    <name evidence="6" type="ORF">BRLA_c026210</name>
</gene>
<keyword evidence="3 5" id="KW-1133">Transmembrane helix</keyword>
<comment type="subcellular location">
    <subcellularLocation>
        <location evidence="1">Membrane</location>
        <topology evidence="1">Multi-pass membrane protein</topology>
    </subcellularLocation>
</comment>
<dbReference type="AlphaFoldDB" id="A0A075RBQ4"/>
<accession>A0A075RBQ4</accession>
<feature type="transmembrane region" description="Helical" evidence="5">
    <location>
        <begin position="70"/>
        <end position="92"/>
    </location>
</feature>
<proteinExistence type="predicted"/>
<evidence type="ECO:0000256" key="5">
    <source>
        <dbReference type="SAM" id="Phobius"/>
    </source>
</evidence>
<evidence type="ECO:0000313" key="7">
    <source>
        <dbReference type="Proteomes" id="UP000005850"/>
    </source>
</evidence>
<dbReference type="Proteomes" id="UP000005850">
    <property type="component" value="Chromosome"/>
</dbReference>
<keyword evidence="7" id="KW-1185">Reference proteome</keyword>
<keyword evidence="2 5" id="KW-0812">Transmembrane</keyword>
<evidence type="ECO:0000256" key="1">
    <source>
        <dbReference type="ARBA" id="ARBA00004141"/>
    </source>
</evidence>
<evidence type="ECO:0000313" key="6">
    <source>
        <dbReference type="EMBL" id="AIG26940.1"/>
    </source>
</evidence>